<dbReference type="AlphaFoldDB" id="A0A0V1DVR9"/>
<sequence>MFCCLLKFHLTRRNLLTSKNAQEIVCRRKLHQVLCIQFCGISCMKCVLTVTANSGLLWFRIADNYG</sequence>
<protein>
    <submittedName>
        <fullName evidence="1">Uncharacterized protein</fullName>
    </submittedName>
</protein>
<proteinExistence type="predicted"/>
<dbReference type="EMBL" id="JYDR01000199">
    <property type="protein sequence ID" value="KRY65671.1"/>
    <property type="molecule type" value="Genomic_DNA"/>
</dbReference>
<accession>A0A0V1DVR9</accession>
<gene>
    <name evidence="1" type="ORF">T4A_808</name>
</gene>
<comment type="caution">
    <text evidence="1">The sequence shown here is derived from an EMBL/GenBank/DDBJ whole genome shotgun (WGS) entry which is preliminary data.</text>
</comment>
<evidence type="ECO:0000313" key="1">
    <source>
        <dbReference type="EMBL" id="KRY65671.1"/>
    </source>
</evidence>
<organism evidence="1 2">
    <name type="scientific">Trichinella pseudospiralis</name>
    <name type="common">Parasitic roundworm</name>
    <dbReference type="NCBI Taxonomy" id="6337"/>
    <lineage>
        <taxon>Eukaryota</taxon>
        <taxon>Metazoa</taxon>
        <taxon>Ecdysozoa</taxon>
        <taxon>Nematoda</taxon>
        <taxon>Enoplea</taxon>
        <taxon>Dorylaimia</taxon>
        <taxon>Trichinellida</taxon>
        <taxon>Trichinellidae</taxon>
        <taxon>Trichinella</taxon>
    </lineage>
</organism>
<evidence type="ECO:0000313" key="2">
    <source>
        <dbReference type="Proteomes" id="UP000054632"/>
    </source>
</evidence>
<reference evidence="1 2" key="1">
    <citation type="submission" date="2015-01" db="EMBL/GenBank/DDBJ databases">
        <title>Evolution of Trichinella species and genotypes.</title>
        <authorList>
            <person name="Korhonen P.K."/>
            <person name="Edoardo P."/>
            <person name="Giuseppe L.R."/>
            <person name="Gasser R.B."/>
        </authorList>
    </citation>
    <scope>NUCLEOTIDE SEQUENCE [LARGE SCALE GENOMIC DNA]</scope>
    <source>
        <strain evidence="1">ISS13</strain>
    </source>
</reference>
<dbReference type="Proteomes" id="UP000054632">
    <property type="component" value="Unassembled WGS sequence"/>
</dbReference>
<name>A0A0V1DVR9_TRIPS</name>